<evidence type="ECO:0000256" key="1">
    <source>
        <dbReference type="ARBA" id="ARBA00007447"/>
    </source>
</evidence>
<feature type="domain" description="Peptidase A1" evidence="9">
    <location>
        <begin position="112"/>
        <end position="425"/>
    </location>
</feature>
<dbReference type="InterPro" id="IPR021109">
    <property type="entry name" value="Peptidase_aspartic_dom_sf"/>
</dbReference>
<dbReference type="CDD" id="cd05471">
    <property type="entry name" value="pepsin_like"/>
    <property type="match status" value="1"/>
</dbReference>
<keyword evidence="6" id="KW-1015">Disulfide bond</keyword>
<dbReference type="PROSITE" id="PS51767">
    <property type="entry name" value="PEPTIDASE_A1"/>
    <property type="match status" value="1"/>
</dbReference>
<dbReference type="Gene3D" id="2.40.70.10">
    <property type="entry name" value="Acid Proteases"/>
    <property type="match status" value="2"/>
</dbReference>
<evidence type="ECO:0000256" key="6">
    <source>
        <dbReference type="PIRSR" id="PIRSR601461-2"/>
    </source>
</evidence>
<evidence type="ECO:0000256" key="2">
    <source>
        <dbReference type="ARBA" id="ARBA00022670"/>
    </source>
</evidence>
<gene>
    <name evidence="10" type="ORF">EDB92DRAFT_1939894</name>
</gene>
<keyword evidence="8" id="KW-0732">Signal</keyword>
<dbReference type="PANTHER" id="PTHR47966:SF51">
    <property type="entry name" value="BETA-SITE APP-CLEAVING ENZYME, ISOFORM A-RELATED"/>
    <property type="match status" value="1"/>
</dbReference>
<evidence type="ECO:0000256" key="5">
    <source>
        <dbReference type="PIRSR" id="PIRSR601461-1"/>
    </source>
</evidence>
<keyword evidence="3 7" id="KW-0064">Aspartyl protease</keyword>
<dbReference type="PANTHER" id="PTHR47966">
    <property type="entry name" value="BETA-SITE APP-CLEAVING ENZYME, ISOFORM A-RELATED"/>
    <property type="match status" value="1"/>
</dbReference>
<sequence length="432" mass="46621">MRAPTVFLIAALPFVLSVLAHSRRHNARSVGFAIPISRRNEIRSEDGAVHLQRLKANTQQSIYDILVGFLNFKINTGETHPLADGLDLSHILGLSKRATGSVPLVDDSSFLWYGTIQVGTPSESFTVDFDTGSSDIFLPSTKCDTNCDGHTLYDPSASASAVDRNKTFKLRYGDGSAVSGEQYRDTVSIAHLTAYNQTLGAALTYSSGFSESNFAPDGLVGLGYQSISAYNSPPLFQTLVAQGRVTLPQFAFKLSNTGAELYLGGTNSNLYNGSFTYVPVTQQGYWQTILTGIFINDCPDFLLNQTSVIIDTGTTLIIGNENDVKAIYAKIPGSQPGPDSGLDEGFFTIPCNSGTVVSFVFGLKRFPVSWSTFNLGQVSAGSDLCVGGIIYYPSLDFLDFWIIGDVFLQNVYTVFDVGENLIGFADLASPPP</sequence>
<evidence type="ECO:0000313" key="10">
    <source>
        <dbReference type="EMBL" id="KAH9000143.1"/>
    </source>
</evidence>
<dbReference type="GO" id="GO:0006508">
    <property type="term" value="P:proteolysis"/>
    <property type="evidence" value="ECO:0007669"/>
    <property type="project" value="UniProtKB-KW"/>
</dbReference>
<dbReference type="SUPFAM" id="SSF50630">
    <property type="entry name" value="Acid proteases"/>
    <property type="match status" value="1"/>
</dbReference>
<proteinExistence type="inferred from homology"/>
<feature type="active site" evidence="5">
    <location>
        <position position="311"/>
    </location>
</feature>
<keyword evidence="2 7" id="KW-0645">Protease</keyword>
<dbReference type="InterPro" id="IPR033121">
    <property type="entry name" value="PEPTIDASE_A1"/>
</dbReference>
<feature type="disulfide bond" evidence="6">
    <location>
        <begin position="143"/>
        <end position="147"/>
    </location>
</feature>
<dbReference type="GO" id="GO:0004190">
    <property type="term" value="F:aspartic-type endopeptidase activity"/>
    <property type="evidence" value="ECO:0007669"/>
    <property type="project" value="UniProtKB-KW"/>
</dbReference>
<protein>
    <submittedName>
        <fullName evidence="10">Acid protease</fullName>
    </submittedName>
</protein>
<feature type="active site" evidence="5">
    <location>
        <position position="130"/>
    </location>
</feature>
<feature type="signal peptide" evidence="8">
    <location>
        <begin position="1"/>
        <end position="22"/>
    </location>
</feature>
<reference evidence="10" key="1">
    <citation type="submission" date="2022-01" db="EMBL/GenBank/DDBJ databases">
        <title>Comparative genomics reveals a dynamic genome evolution in the ectomycorrhizal milk-cap (Lactarius) mushrooms.</title>
        <authorList>
            <consortium name="DOE Joint Genome Institute"/>
            <person name="Lebreton A."/>
            <person name="Tang N."/>
            <person name="Kuo A."/>
            <person name="LaButti K."/>
            <person name="Drula E."/>
            <person name="Barry K."/>
            <person name="Clum A."/>
            <person name="Lipzen A."/>
            <person name="Mousain D."/>
            <person name="Ng V."/>
            <person name="Wang R."/>
            <person name="Wang X."/>
            <person name="Dai Y."/>
            <person name="Henrissat B."/>
            <person name="Grigoriev I.V."/>
            <person name="Guerin-Laguette A."/>
            <person name="Yu F."/>
            <person name="Martin F.M."/>
        </authorList>
    </citation>
    <scope>NUCLEOTIDE SEQUENCE</scope>
    <source>
        <strain evidence="10">QP</strain>
    </source>
</reference>
<dbReference type="PRINTS" id="PR00792">
    <property type="entry name" value="PEPSIN"/>
</dbReference>
<comment type="caution">
    <text evidence="10">The sequence shown here is derived from an EMBL/GenBank/DDBJ whole genome shotgun (WGS) entry which is preliminary data.</text>
</comment>
<dbReference type="PROSITE" id="PS00141">
    <property type="entry name" value="ASP_PROTEASE"/>
    <property type="match status" value="2"/>
</dbReference>
<dbReference type="InterPro" id="IPR034164">
    <property type="entry name" value="Pepsin-like_dom"/>
</dbReference>
<keyword evidence="4 7" id="KW-0378">Hydrolase</keyword>
<dbReference type="InterPro" id="IPR001969">
    <property type="entry name" value="Aspartic_peptidase_AS"/>
</dbReference>
<dbReference type="FunFam" id="2.40.70.10:FF:000115">
    <property type="entry name" value="Lysosomal aspartic protease"/>
    <property type="match status" value="1"/>
</dbReference>
<dbReference type="AlphaFoldDB" id="A0AAD4LQ82"/>
<keyword evidence="11" id="KW-1185">Reference proteome</keyword>
<comment type="similarity">
    <text evidence="1 7">Belongs to the peptidase A1 family.</text>
</comment>
<accession>A0AAD4LQ82</accession>
<evidence type="ECO:0000313" key="11">
    <source>
        <dbReference type="Proteomes" id="UP001201163"/>
    </source>
</evidence>
<feature type="chain" id="PRO_5042107700" evidence="8">
    <location>
        <begin position="23"/>
        <end position="432"/>
    </location>
</feature>
<evidence type="ECO:0000256" key="4">
    <source>
        <dbReference type="ARBA" id="ARBA00022801"/>
    </source>
</evidence>
<dbReference type="EMBL" id="JAKELL010000002">
    <property type="protein sequence ID" value="KAH9000143.1"/>
    <property type="molecule type" value="Genomic_DNA"/>
</dbReference>
<name>A0AAD4LQ82_9AGAM</name>
<evidence type="ECO:0000256" key="3">
    <source>
        <dbReference type="ARBA" id="ARBA00022750"/>
    </source>
</evidence>
<evidence type="ECO:0000256" key="8">
    <source>
        <dbReference type="SAM" id="SignalP"/>
    </source>
</evidence>
<dbReference type="Proteomes" id="UP001201163">
    <property type="component" value="Unassembled WGS sequence"/>
</dbReference>
<evidence type="ECO:0000256" key="7">
    <source>
        <dbReference type="RuleBase" id="RU000454"/>
    </source>
</evidence>
<evidence type="ECO:0000259" key="9">
    <source>
        <dbReference type="PROSITE" id="PS51767"/>
    </source>
</evidence>
<dbReference type="InterPro" id="IPR001461">
    <property type="entry name" value="Aspartic_peptidase_A1"/>
</dbReference>
<dbReference type="Pfam" id="PF00026">
    <property type="entry name" value="Asp"/>
    <property type="match status" value="1"/>
</dbReference>
<organism evidence="10 11">
    <name type="scientific">Lactarius akahatsu</name>
    <dbReference type="NCBI Taxonomy" id="416441"/>
    <lineage>
        <taxon>Eukaryota</taxon>
        <taxon>Fungi</taxon>
        <taxon>Dikarya</taxon>
        <taxon>Basidiomycota</taxon>
        <taxon>Agaricomycotina</taxon>
        <taxon>Agaricomycetes</taxon>
        <taxon>Russulales</taxon>
        <taxon>Russulaceae</taxon>
        <taxon>Lactarius</taxon>
    </lineage>
</organism>